<evidence type="ECO:0000313" key="2">
    <source>
        <dbReference type="EMBL" id="ALP52866.1"/>
    </source>
</evidence>
<reference evidence="2" key="1">
    <citation type="submission" date="2015-10" db="EMBL/GenBank/DDBJ databases">
        <title>Description of Candidatus Tenderia electrophaga gen. nov, sp. nov., an Uncultivated Electroautotroph from a Biocathode Enrichment.</title>
        <authorList>
            <person name="Eddie B.J."/>
            <person name="Malanoski A.P."/>
            <person name="Wang Z."/>
            <person name="Hall R.J."/>
            <person name="Oh S.D."/>
            <person name="Heiner C."/>
            <person name="Lin B."/>
            <person name="Strycharz-Glaven S.M."/>
        </authorList>
    </citation>
    <scope>NUCLEOTIDE SEQUENCE [LARGE SCALE GENOMIC DNA]</scope>
    <source>
        <strain evidence="2">NRL1</strain>
    </source>
</reference>
<feature type="transmembrane region" description="Helical" evidence="1">
    <location>
        <begin position="43"/>
        <end position="61"/>
    </location>
</feature>
<sequence>MMWQDLWAALALVLVIEGLLPFISPSGMRSAWQQMTQMDDKTLRLTGLVSMIAGLVVLGLVR</sequence>
<dbReference type="PANTHER" id="PTHR38602">
    <property type="entry name" value="INNER MEMBRANE PROTEIN-RELATED"/>
    <property type="match status" value="1"/>
</dbReference>
<feature type="transmembrane region" description="Helical" evidence="1">
    <location>
        <begin position="6"/>
        <end position="23"/>
    </location>
</feature>
<keyword evidence="1" id="KW-1133">Transmembrane helix</keyword>
<dbReference type="AlphaFoldDB" id="A0A0S2TCL4"/>
<evidence type="ECO:0000256" key="1">
    <source>
        <dbReference type="SAM" id="Phobius"/>
    </source>
</evidence>
<dbReference type="KEGG" id="tee:Tel_06685"/>
<keyword evidence="1" id="KW-0812">Transmembrane</keyword>
<accession>A0A0S2TCL4</accession>
<evidence type="ECO:0000313" key="3">
    <source>
        <dbReference type="Proteomes" id="UP000055136"/>
    </source>
</evidence>
<keyword evidence="3" id="KW-1185">Reference proteome</keyword>
<name>A0A0S2TCL4_9GAMM</name>
<keyword evidence="1" id="KW-0472">Membrane</keyword>
<dbReference type="PANTHER" id="PTHR38602:SF1">
    <property type="entry name" value="INNER MEMBRANE PROTEIN"/>
    <property type="match status" value="1"/>
</dbReference>
<gene>
    <name evidence="2" type="ORF">Tel_06685</name>
</gene>
<dbReference type="InterPro" id="IPR019201">
    <property type="entry name" value="DUF2065"/>
</dbReference>
<dbReference type="EMBL" id="CP013099">
    <property type="protein sequence ID" value="ALP52866.1"/>
    <property type="molecule type" value="Genomic_DNA"/>
</dbReference>
<protein>
    <recommendedName>
        <fullName evidence="4">DUF2065 domain-containing protein</fullName>
    </recommendedName>
</protein>
<dbReference type="Pfam" id="PF09838">
    <property type="entry name" value="DUF2065"/>
    <property type="match status" value="1"/>
</dbReference>
<dbReference type="Proteomes" id="UP000055136">
    <property type="component" value="Chromosome"/>
</dbReference>
<proteinExistence type="predicted"/>
<evidence type="ECO:0008006" key="4">
    <source>
        <dbReference type="Google" id="ProtNLM"/>
    </source>
</evidence>
<dbReference type="STRING" id="1748243.Tel_06685"/>
<organism evidence="2 3">
    <name type="scientific">Candidatus Tenderia electrophaga</name>
    <dbReference type="NCBI Taxonomy" id="1748243"/>
    <lineage>
        <taxon>Bacteria</taxon>
        <taxon>Pseudomonadati</taxon>
        <taxon>Pseudomonadota</taxon>
        <taxon>Gammaproteobacteria</taxon>
        <taxon>Candidatus Tenderiales</taxon>
        <taxon>Candidatus Tenderiaceae</taxon>
        <taxon>Candidatus Tenderia</taxon>
    </lineage>
</organism>